<dbReference type="Gene3D" id="3.40.50.2300">
    <property type="match status" value="1"/>
</dbReference>
<gene>
    <name evidence="6" type="ORF">H8K26_08245</name>
</gene>
<dbReference type="InterPro" id="IPR000792">
    <property type="entry name" value="Tscrpt_reg_LuxR_C"/>
</dbReference>
<evidence type="ECO:0000313" key="7">
    <source>
        <dbReference type="Proteomes" id="UP000637632"/>
    </source>
</evidence>
<feature type="domain" description="Response regulatory" evidence="5">
    <location>
        <begin position="5"/>
        <end position="120"/>
    </location>
</feature>
<evidence type="ECO:0000256" key="3">
    <source>
        <dbReference type="PROSITE-ProRule" id="PRU00169"/>
    </source>
</evidence>
<dbReference type="InterPro" id="IPR058245">
    <property type="entry name" value="NreC/VraR/RcsB-like_REC"/>
</dbReference>
<dbReference type="InterPro" id="IPR011006">
    <property type="entry name" value="CheY-like_superfamily"/>
</dbReference>
<name>A0ABR6XF76_9BURK</name>
<dbReference type="SMART" id="SM00448">
    <property type="entry name" value="REC"/>
    <property type="match status" value="1"/>
</dbReference>
<keyword evidence="2" id="KW-0238">DNA-binding</keyword>
<proteinExistence type="predicted"/>
<evidence type="ECO:0000256" key="2">
    <source>
        <dbReference type="ARBA" id="ARBA00023125"/>
    </source>
</evidence>
<dbReference type="CDD" id="cd17535">
    <property type="entry name" value="REC_NarL-like"/>
    <property type="match status" value="1"/>
</dbReference>
<dbReference type="SUPFAM" id="SSF46894">
    <property type="entry name" value="C-terminal effector domain of the bipartite response regulators"/>
    <property type="match status" value="1"/>
</dbReference>
<evidence type="ECO:0000259" key="4">
    <source>
        <dbReference type="PROSITE" id="PS50043"/>
    </source>
</evidence>
<dbReference type="Pfam" id="PF00072">
    <property type="entry name" value="Response_reg"/>
    <property type="match status" value="1"/>
</dbReference>
<feature type="modified residue" description="4-aspartylphosphate" evidence="3">
    <location>
        <position position="55"/>
    </location>
</feature>
<organism evidence="6 7">
    <name type="scientific">Undibacterium aquatile</name>
    <dbReference type="NCBI Taxonomy" id="1537398"/>
    <lineage>
        <taxon>Bacteria</taxon>
        <taxon>Pseudomonadati</taxon>
        <taxon>Pseudomonadota</taxon>
        <taxon>Betaproteobacteria</taxon>
        <taxon>Burkholderiales</taxon>
        <taxon>Oxalobacteraceae</taxon>
        <taxon>Undibacterium</taxon>
    </lineage>
</organism>
<dbReference type="InterPro" id="IPR001789">
    <property type="entry name" value="Sig_transdc_resp-reg_receiver"/>
</dbReference>
<feature type="domain" description="HTH luxR-type" evidence="4">
    <location>
        <begin position="140"/>
        <end position="205"/>
    </location>
</feature>
<dbReference type="SMART" id="SM00421">
    <property type="entry name" value="HTH_LUXR"/>
    <property type="match status" value="1"/>
</dbReference>
<sequence length="208" mass="22806">MLSSKILLIDDHSLFRTGLRALICNGLQDVSVLEAASLEETMRVDLTDIHLILLDIKLQGLNGLEGIALLKRKWPETPVLVLSADDAPETAQLARERGARSFISKGDTADNILAAILSVLRGEADDAEMSAQQMQEKTRANAAKPLLTPRQYEVLDLVCQGLSNKLIARRLDLSENTVRCHVQVVLTTLQVSNRSEAAFAARRKGLVN</sequence>
<dbReference type="PRINTS" id="PR00038">
    <property type="entry name" value="HTHLUXR"/>
</dbReference>
<evidence type="ECO:0000256" key="1">
    <source>
        <dbReference type="ARBA" id="ARBA00022553"/>
    </source>
</evidence>
<protein>
    <submittedName>
        <fullName evidence="6">Response regulator transcription factor</fullName>
    </submittedName>
</protein>
<keyword evidence="7" id="KW-1185">Reference proteome</keyword>
<dbReference type="InterPro" id="IPR039420">
    <property type="entry name" value="WalR-like"/>
</dbReference>
<dbReference type="EMBL" id="JACOFT010000002">
    <property type="protein sequence ID" value="MBC3811425.1"/>
    <property type="molecule type" value="Genomic_DNA"/>
</dbReference>
<dbReference type="PROSITE" id="PS50110">
    <property type="entry name" value="RESPONSE_REGULATORY"/>
    <property type="match status" value="1"/>
</dbReference>
<comment type="caution">
    <text evidence="6">The sequence shown here is derived from an EMBL/GenBank/DDBJ whole genome shotgun (WGS) entry which is preliminary data.</text>
</comment>
<dbReference type="SUPFAM" id="SSF52172">
    <property type="entry name" value="CheY-like"/>
    <property type="match status" value="1"/>
</dbReference>
<dbReference type="Proteomes" id="UP000637632">
    <property type="component" value="Unassembled WGS sequence"/>
</dbReference>
<reference evidence="6 7" key="1">
    <citation type="submission" date="2020-08" db="EMBL/GenBank/DDBJ databases">
        <title>Novel species isolated from subtropical streams in China.</title>
        <authorList>
            <person name="Lu H."/>
        </authorList>
    </citation>
    <scope>NUCLEOTIDE SEQUENCE [LARGE SCALE GENOMIC DNA]</scope>
    <source>
        <strain evidence="6 7">CCTCC AB 2015119</strain>
    </source>
</reference>
<dbReference type="PROSITE" id="PS50043">
    <property type="entry name" value="HTH_LUXR_2"/>
    <property type="match status" value="1"/>
</dbReference>
<dbReference type="PANTHER" id="PTHR43214">
    <property type="entry name" value="TWO-COMPONENT RESPONSE REGULATOR"/>
    <property type="match status" value="1"/>
</dbReference>
<dbReference type="Pfam" id="PF00196">
    <property type="entry name" value="GerE"/>
    <property type="match status" value="1"/>
</dbReference>
<evidence type="ECO:0000313" key="6">
    <source>
        <dbReference type="EMBL" id="MBC3811425.1"/>
    </source>
</evidence>
<keyword evidence="1 3" id="KW-0597">Phosphoprotein</keyword>
<dbReference type="CDD" id="cd06170">
    <property type="entry name" value="LuxR_C_like"/>
    <property type="match status" value="1"/>
</dbReference>
<evidence type="ECO:0000259" key="5">
    <source>
        <dbReference type="PROSITE" id="PS50110"/>
    </source>
</evidence>
<dbReference type="InterPro" id="IPR016032">
    <property type="entry name" value="Sig_transdc_resp-reg_C-effctor"/>
</dbReference>
<accession>A0ABR6XF76</accession>